<keyword evidence="7" id="KW-1185">Reference proteome</keyword>
<reference evidence="6 7" key="1">
    <citation type="submission" date="2024-10" db="EMBL/GenBank/DDBJ databases">
        <authorList>
            <person name="Topkara A.R."/>
            <person name="Saygin H."/>
        </authorList>
    </citation>
    <scope>NUCLEOTIDE SEQUENCE [LARGE SCALE GENOMIC DNA]</scope>
    <source>
        <strain evidence="6 7">M3C6</strain>
    </source>
</reference>
<evidence type="ECO:0000256" key="2">
    <source>
        <dbReference type="ARBA" id="ARBA00022964"/>
    </source>
</evidence>
<proteinExistence type="inferred from homology"/>
<feature type="compositionally biased region" description="Basic residues" evidence="4">
    <location>
        <begin position="42"/>
        <end position="56"/>
    </location>
</feature>
<dbReference type="InterPro" id="IPR050770">
    <property type="entry name" value="Intradiol_RC_Dioxygenase"/>
</dbReference>
<dbReference type="Proteomes" id="UP001603978">
    <property type="component" value="Unassembled WGS sequence"/>
</dbReference>
<evidence type="ECO:0000313" key="7">
    <source>
        <dbReference type="Proteomes" id="UP001603978"/>
    </source>
</evidence>
<feature type="domain" description="Intradiol ring-cleavage dioxygenases" evidence="5">
    <location>
        <begin position="75"/>
        <end position="207"/>
    </location>
</feature>
<organism evidence="6 7">
    <name type="scientific">Nonomuraea marmarensis</name>
    <dbReference type="NCBI Taxonomy" id="3351344"/>
    <lineage>
        <taxon>Bacteria</taxon>
        <taxon>Bacillati</taxon>
        <taxon>Actinomycetota</taxon>
        <taxon>Actinomycetes</taxon>
        <taxon>Streptosporangiales</taxon>
        <taxon>Streptosporangiaceae</taxon>
        <taxon>Nonomuraea</taxon>
    </lineage>
</organism>
<comment type="similarity">
    <text evidence="1">Belongs to the intradiol ring-cleavage dioxygenase family.</text>
</comment>
<dbReference type="Pfam" id="PF00775">
    <property type="entry name" value="Dioxygenase_C"/>
    <property type="match status" value="1"/>
</dbReference>
<name>A0ABW7APV7_9ACTN</name>
<keyword evidence="3" id="KW-0560">Oxidoreductase</keyword>
<dbReference type="InterPro" id="IPR000627">
    <property type="entry name" value="Intradiol_dOase_C"/>
</dbReference>
<evidence type="ECO:0000256" key="4">
    <source>
        <dbReference type="SAM" id="MobiDB-lite"/>
    </source>
</evidence>
<dbReference type="Gene3D" id="2.60.130.10">
    <property type="entry name" value="Aromatic compound dioxygenase"/>
    <property type="match status" value="1"/>
</dbReference>
<evidence type="ECO:0000313" key="6">
    <source>
        <dbReference type="EMBL" id="MFG1708144.1"/>
    </source>
</evidence>
<evidence type="ECO:0000256" key="1">
    <source>
        <dbReference type="ARBA" id="ARBA00007825"/>
    </source>
</evidence>
<dbReference type="RefSeq" id="WP_393172382.1">
    <property type="nucleotide sequence ID" value="NZ_JBICRM010000026.1"/>
</dbReference>
<sequence length="236" mass="26309">MAPRHRLPHPHRTDQQPDQAGVHPALGHPRRLQRGGPAHQLAHPRHHPFSRARPVLRRGTAAARARRRHRRRGFTDTEGTPLAGAVVDVWQSNDDGFYDVQLPDLDGPVLRARFTSDDDGRLTFWTILPVAYPIPDLPVAYLIPDDGPVGQLLKDTGRHPYRAPHLHFMISAPGMRTLVTQLFVAGGDYIDGDTVFGVKDELIVDLPAHKGPTPDGRPVNGPWRRVDYIFRLAVVG</sequence>
<protein>
    <recommendedName>
        <fullName evidence="5">Intradiol ring-cleavage dioxygenases domain-containing protein</fullName>
    </recommendedName>
</protein>
<dbReference type="PANTHER" id="PTHR33711">
    <property type="entry name" value="DIOXYGENASE, PUTATIVE (AFU_ORTHOLOGUE AFUA_2G02910)-RELATED"/>
    <property type="match status" value="1"/>
</dbReference>
<gene>
    <name evidence="6" type="ORF">ACFLIM_33535</name>
</gene>
<comment type="caution">
    <text evidence="6">The sequence shown here is derived from an EMBL/GenBank/DDBJ whole genome shotgun (WGS) entry which is preliminary data.</text>
</comment>
<feature type="compositionally biased region" description="Basic residues" evidence="4">
    <location>
        <begin position="1"/>
        <end position="10"/>
    </location>
</feature>
<accession>A0ABW7APV7</accession>
<dbReference type="PANTHER" id="PTHR33711:SF7">
    <property type="entry name" value="INTRADIOL RING-CLEAVAGE DIOXYGENASES DOMAIN-CONTAINING PROTEIN-RELATED"/>
    <property type="match status" value="1"/>
</dbReference>
<evidence type="ECO:0000256" key="3">
    <source>
        <dbReference type="ARBA" id="ARBA00023002"/>
    </source>
</evidence>
<feature type="region of interest" description="Disordered" evidence="4">
    <location>
        <begin position="1"/>
        <end position="78"/>
    </location>
</feature>
<evidence type="ECO:0000259" key="5">
    <source>
        <dbReference type="Pfam" id="PF00775"/>
    </source>
</evidence>
<dbReference type="SUPFAM" id="SSF49482">
    <property type="entry name" value="Aromatic compound dioxygenase"/>
    <property type="match status" value="1"/>
</dbReference>
<keyword evidence="2" id="KW-0223">Dioxygenase</keyword>
<dbReference type="InterPro" id="IPR015889">
    <property type="entry name" value="Intradiol_dOase_core"/>
</dbReference>
<dbReference type="EMBL" id="JBICRM010000026">
    <property type="protein sequence ID" value="MFG1708144.1"/>
    <property type="molecule type" value="Genomic_DNA"/>
</dbReference>